<feature type="chain" id="PRO_5038799003" description="Lipoprotein" evidence="1">
    <location>
        <begin position="25"/>
        <end position="127"/>
    </location>
</feature>
<feature type="signal peptide" evidence="1">
    <location>
        <begin position="1"/>
        <end position="24"/>
    </location>
</feature>
<evidence type="ECO:0008006" key="4">
    <source>
        <dbReference type="Google" id="ProtNLM"/>
    </source>
</evidence>
<keyword evidence="1" id="KW-0732">Signal</keyword>
<organism evidence="2 3">
    <name type="scientific">Klugiella xanthotipulae</name>
    <dbReference type="NCBI Taxonomy" id="244735"/>
    <lineage>
        <taxon>Bacteria</taxon>
        <taxon>Bacillati</taxon>
        <taxon>Actinomycetota</taxon>
        <taxon>Actinomycetes</taxon>
        <taxon>Micrococcales</taxon>
        <taxon>Microbacteriaceae</taxon>
        <taxon>Klugiella</taxon>
    </lineage>
</organism>
<evidence type="ECO:0000313" key="3">
    <source>
        <dbReference type="Proteomes" id="UP000318331"/>
    </source>
</evidence>
<evidence type="ECO:0000313" key="2">
    <source>
        <dbReference type="EMBL" id="TQM63529.1"/>
    </source>
</evidence>
<keyword evidence="3" id="KW-1185">Reference proteome</keyword>
<reference evidence="2 3" key="1">
    <citation type="submission" date="2019-06" db="EMBL/GenBank/DDBJ databases">
        <title>Sequencing the genomes of 1000 actinobacteria strains.</title>
        <authorList>
            <person name="Klenk H.-P."/>
        </authorList>
    </citation>
    <scope>NUCLEOTIDE SEQUENCE [LARGE SCALE GENOMIC DNA]</scope>
    <source>
        <strain evidence="2 3">DSM 18031</strain>
    </source>
</reference>
<sequence>MRNVRTVPAALALAVTLLAGGALAGCTAADSGLPEGLPASFPAAEGEVSNAVTTGDNGWSFSVAVKDAAAQKAAVTRLTDNGYTVIGESEAGGITTYSLSNDTINATLVLSKPADDYLVVYNLVKVG</sequence>
<dbReference type="PROSITE" id="PS51257">
    <property type="entry name" value="PROKAR_LIPOPROTEIN"/>
    <property type="match status" value="1"/>
</dbReference>
<gene>
    <name evidence="2" type="ORF">FB466_1794</name>
</gene>
<name>A0A543HYY9_9MICO</name>
<dbReference type="RefSeq" id="WP_141917658.1">
    <property type="nucleotide sequence ID" value="NZ_BAAAYS010000011.1"/>
</dbReference>
<comment type="caution">
    <text evidence="2">The sequence shown here is derived from an EMBL/GenBank/DDBJ whole genome shotgun (WGS) entry which is preliminary data.</text>
</comment>
<dbReference type="Proteomes" id="UP000318331">
    <property type="component" value="Unassembled WGS sequence"/>
</dbReference>
<protein>
    <recommendedName>
        <fullName evidence="4">Lipoprotein</fullName>
    </recommendedName>
</protein>
<dbReference type="AlphaFoldDB" id="A0A543HYY9"/>
<dbReference type="EMBL" id="VFPN01000002">
    <property type="protein sequence ID" value="TQM63529.1"/>
    <property type="molecule type" value="Genomic_DNA"/>
</dbReference>
<evidence type="ECO:0000256" key="1">
    <source>
        <dbReference type="SAM" id="SignalP"/>
    </source>
</evidence>
<accession>A0A543HYY9</accession>
<proteinExistence type="predicted"/>